<feature type="region of interest" description="Disordered" evidence="1">
    <location>
        <begin position="30"/>
        <end position="52"/>
    </location>
</feature>
<evidence type="ECO:0000313" key="2">
    <source>
        <dbReference type="EMBL" id="KZT44692.1"/>
    </source>
</evidence>
<feature type="non-terminal residue" evidence="2">
    <location>
        <position position="1"/>
    </location>
</feature>
<keyword evidence="3" id="KW-1185">Reference proteome</keyword>
<gene>
    <name evidence="2" type="ORF">CALCODRAFT_522155</name>
</gene>
<organism evidence="2 3">
    <name type="scientific">Calocera cornea HHB12733</name>
    <dbReference type="NCBI Taxonomy" id="1353952"/>
    <lineage>
        <taxon>Eukaryota</taxon>
        <taxon>Fungi</taxon>
        <taxon>Dikarya</taxon>
        <taxon>Basidiomycota</taxon>
        <taxon>Agaricomycotina</taxon>
        <taxon>Dacrymycetes</taxon>
        <taxon>Dacrymycetales</taxon>
        <taxon>Dacrymycetaceae</taxon>
        <taxon>Calocera</taxon>
    </lineage>
</organism>
<dbReference type="InParanoid" id="A0A166JGA4"/>
<reference evidence="2 3" key="1">
    <citation type="journal article" date="2016" name="Mol. Biol. Evol.">
        <title>Comparative Genomics of Early-Diverging Mushroom-Forming Fungi Provides Insights into the Origins of Lignocellulose Decay Capabilities.</title>
        <authorList>
            <person name="Nagy L.G."/>
            <person name="Riley R."/>
            <person name="Tritt A."/>
            <person name="Adam C."/>
            <person name="Daum C."/>
            <person name="Floudas D."/>
            <person name="Sun H."/>
            <person name="Yadav J.S."/>
            <person name="Pangilinan J."/>
            <person name="Larsson K.H."/>
            <person name="Matsuura K."/>
            <person name="Barry K."/>
            <person name="Labutti K."/>
            <person name="Kuo R."/>
            <person name="Ohm R.A."/>
            <person name="Bhattacharya S.S."/>
            <person name="Shirouzu T."/>
            <person name="Yoshinaga Y."/>
            <person name="Martin F.M."/>
            <person name="Grigoriev I.V."/>
            <person name="Hibbett D.S."/>
        </authorList>
    </citation>
    <scope>NUCLEOTIDE SEQUENCE [LARGE SCALE GENOMIC DNA]</scope>
    <source>
        <strain evidence="2 3">HHB12733</strain>
    </source>
</reference>
<evidence type="ECO:0000256" key="1">
    <source>
        <dbReference type="SAM" id="MobiDB-lite"/>
    </source>
</evidence>
<dbReference type="Proteomes" id="UP000076842">
    <property type="component" value="Unassembled WGS sequence"/>
</dbReference>
<proteinExistence type="predicted"/>
<protein>
    <submittedName>
        <fullName evidence="2">Uncharacterized protein</fullName>
    </submittedName>
</protein>
<accession>A0A166JGA4</accession>
<dbReference type="AlphaFoldDB" id="A0A166JGA4"/>
<sequence>WRWVASRLLAARGTRGLCRRTPKFHVAGVGGGFPGETTERAGNASRVAPRQSGPVPSLVLVTPVGAIAGHTSYRHAEASRSDRAYGRGTAGRTPIAVVSCGPIIAYQS</sequence>
<name>A0A166JGA4_9BASI</name>
<dbReference type="EMBL" id="KV424396">
    <property type="protein sequence ID" value="KZT44692.1"/>
    <property type="molecule type" value="Genomic_DNA"/>
</dbReference>
<evidence type="ECO:0000313" key="3">
    <source>
        <dbReference type="Proteomes" id="UP000076842"/>
    </source>
</evidence>